<dbReference type="RefSeq" id="WP_262393292.1">
    <property type="nucleotide sequence ID" value="NZ_BEXB01000042.1"/>
</dbReference>
<comment type="caution">
    <text evidence="1">The sequence shown here is derived from an EMBL/GenBank/DDBJ whole genome shotgun (WGS) entry which is preliminary data.</text>
</comment>
<name>A0A4Y1ZGB0_9BACL</name>
<sequence>MRDRILSIRRDEQDHFHLFNQLYEQLTGMQASVSITPVSFGSFSNGLRIAYDDELKDYETYRNLYLNTQDVTIRNILLRAFTDEIKHAIRFGFMTVSLV</sequence>
<dbReference type="EMBL" id="BEXB01000042">
    <property type="protein sequence ID" value="GAY78206.1"/>
    <property type="molecule type" value="Genomic_DNA"/>
</dbReference>
<organism evidence="1 2">
    <name type="scientific">Sporolactobacillus inulinus</name>
    <dbReference type="NCBI Taxonomy" id="2078"/>
    <lineage>
        <taxon>Bacteria</taxon>
        <taxon>Bacillati</taxon>
        <taxon>Bacillota</taxon>
        <taxon>Bacilli</taxon>
        <taxon>Bacillales</taxon>
        <taxon>Sporolactobacillaceae</taxon>
        <taxon>Sporolactobacillus</taxon>
    </lineage>
</organism>
<dbReference type="InterPro" id="IPR012347">
    <property type="entry name" value="Ferritin-like"/>
</dbReference>
<dbReference type="Gene3D" id="1.20.1260.10">
    <property type="match status" value="1"/>
</dbReference>
<dbReference type="AlphaFoldDB" id="A0A4Y1ZGB0"/>
<protein>
    <recommendedName>
        <fullName evidence="3">Rubrerythrin diiron-binding domain-containing protein</fullName>
    </recommendedName>
</protein>
<accession>A0A4Y1ZGB0</accession>
<dbReference type="Proteomes" id="UP000319716">
    <property type="component" value="Unassembled WGS sequence"/>
</dbReference>
<proteinExistence type="predicted"/>
<reference evidence="1 2" key="1">
    <citation type="submission" date="2017-11" db="EMBL/GenBank/DDBJ databases">
        <title>Draft Genome Sequence of Sporolactobacillus inulinus NBRC 111894 Isolated from Koso, a Japanese Sugar-Vegetable Fermented Beverage.</title>
        <authorList>
            <person name="Chiou T.Y."/>
            <person name="Oshima K."/>
            <person name="Suda W."/>
            <person name="Hattori M."/>
            <person name="Takahashi T."/>
        </authorList>
    </citation>
    <scope>NUCLEOTIDE SEQUENCE [LARGE SCALE GENOMIC DNA]</scope>
    <source>
        <strain evidence="1 2">NBRC111894</strain>
    </source>
</reference>
<gene>
    <name evidence="1" type="ORF">NBRC111894_3760</name>
</gene>
<evidence type="ECO:0000313" key="2">
    <source>
        <dbReference type="Proteomes" id="UP000319716"/>
    </source>
</evidence>
<dbReference type="SUPFAM" id="SSF47240">
    <property type="entry name" value="Ferritin-like"/>
    <property type="match status" value="1"/>
</dbReference>
<dbReference type="InterPro" id="IPR009078">
    <property type="entry name" value="Ferritin-like_SF"/>
</dbReference>
<dbReference type="CDD" id="cd00657">
    <property type="entry name" value="Ferritin_like"/>
    <property type="match status" value="1"/>
</dbReference>
<evidence type="ECO:0000313" key="1">
    <source>
        <dbReference type="EMBL" id="GAY78206.1"/>
    </source>
</evidence>
<evidence type="ECO:0008006" key="3">
    <source>
        <dbReference type="Google" id="ProtNLM"/>
    </source>
</evidence>